<sequence length="330" mass="35406">MTGKRSLFRLFLWFVVALSGLQICFLWHYNTLFNAQNADAANEIQQMSDQSSKLSPESTRTVQQLKQSYQGVTVSPNGQYATYVQSNSDGSYVLHVEDLPSGKQVSEATNLYPVQYVSWLGEDELFVGEQKAPGDLELNTVYVSNGAQANQTAASVPQFSSLASDAVISKVAYSSQTNDVFVLITSGGSSALYHIGTMENVQSVPFSDGYIKTIAMSPTGKDLYVEARSNGTWNIYRLDQSNTDNADSPEYEATPVLAQANAALITVSGNTLYYGKINADGLVTSVYREAANGGSTLVKELSSAQLAGDLAVDSSGDVLVNPISTSSVSI</sequence>
<evidence type="ECO:0000313" key="3">
    <source>
        <dbReference type="Proteomes" id="UP001579974"/>
    </source>
</evidence>
<feature type="transmembrane region" description="Helical" evidence="1">
    <location>
        <begin position="7"/>
        <end position="29"/>
    </location>
</feature>
<keyword evidence="3" id="KW-1185">Reference proteome</keyword>
<evidence type="ECO:0000256" key="1">
    <source>
        <dbReference type="SAM" id="Phobius"/>
    </source>
</evidence>
<keyword evidence="1" id="KW-1133">Transmembrane helix</keyword>
<dbReference type="Proteomes" id="UP001579974">
    <property type="component" value="Unassembled WGS sequence"/>
</dbReference>
<dbReference type="Gene3D" id="2.130.10.120">
    <property type="entry name" value="Prolyl oligopeptidase, N-terminal domain"/>
    <property type="match status" value="1"/>
</dbReference>
<dbReference type="RefSeq" id="WP_275472994.1">
    <property type="nucleotide sequence ID" value="NZ_CP162940.1"/>
</dbReference>
<protein>
    <submittedName>
        <fullName evidence="2">Uncharacterized protein</fullName>
    </submittedName>
</protein>
<name>A0ABV5AJR1_9BACL</name>
<gene>
    <name evidence="2" type="ORF">KKP3000_001723</name>
</gene>
<organism evidence="2 3">
    <name type="scientific">Alicyclobacillus fastidiosus</name>
    <dbReference type="NCBI Taxonomy" id="392011"/>
    <lineage>
        <taxon>Bacteria</taxon>
        <taxon>Bacillati</taxon>
        <taxon>Bacillota</taxon>
        <taxon>Bacilli</taxon>
        <taxon>Bacillales</taxon>
        <taxon>Alicyclobacillaceae</taxon>
        <taxon>Alicyclobacillus</taxon>
    </lineage>
</organism>
<dbReference type="SUPFAM" id="SSF101908">
    <property type="entry name" value="Putative isomerase YbhE"/>
    <property type="match status" value="1"/>
</dbReference>
<evidence type="ECO:0000313" key="2">
    <source>
        <dbReference type="EMBL" id="MFB5192519.1"/>
    </source>
</evidence>
<proteinExistence type="predicted"/>
<comment type="caution">
    <text evidence="2">The sequence shown here is derived from an EMBL/GenBank/DDBJ whole genome shotgun (WGS) entry which is preliminary data.</text>
</comment>
<keyword evidence="1" id="KW-0812">Transmembrane</keyword>
<keyword evidence="1" id="KW-0472">Membrane</keyword>
<dbReference type="EMBL" id="JBDXSU010000023">
    <property type="protein sequence ID" value="MFB5192519.1"/>
    <property type="molecule type" value="Genomic_DNA"/>
</dbReference>
<reference evidence="2 3" key="1">
    <citation type="journal article" date="2024" name="Int. J. Mol. Sci.">
        <title>Exploration of Alicyclobacillus spp. Genome in Search of Antibiotic Resistance.</title>
        <authorList>
            <person name="Bucka-Kolendo J."/>
            <person name="Kiousi D.E."/>
            <person name="Dekowska A."/>
            <person name="Mikolajczuk-Szczyrba A."/>
            <person name="Karadedos D.M."/>
            <person name="Michael P."/>
            <person name="Galanis A."/>
            <person name="Sokolowska B."/>
        </authorList>
    </citation>
    <scope>NUCLEOTIDE SEQUENCE [LARGE SCALE GENOMIC DNA]</scope>
    <source>
        <strain evidence="2 3">KKP 3000</strain>
    </source>
</reference>
<accession>A0ABV5AJR1</accession>